<protein>
    <submittedName>
        <fullName evidence="3">Retrovirus-related Pol polyprotein from transposon TNT 1-94</fullName>
    </submittedName>
</protein>
<dbReference type="EMBL" id="JACGWJ010000012">
    <property type="protein sequence ID" value="KAL0386220.1"/>
    <property type="molecule type" value="Genomic_DNA"/>
</dbReference>
<dbReference type="AlphaFoldDB" id="A0AAW2S2A4"/>
<evidence type="ECO:0000313" key="3">
    <source>
        <dbReference type="EMBL" id="KAL0386220.1"/>
    </source>
</evidence>
<reference evidence="3" key="1">
    <citation type="submission" date="2020-06" db="EMBL/GenBank/DDBJ databases">
        <authorList>
            <person name="Li T."/>
            <person name="Hu X."/>
            <person name="Zhang T."/>
            <person name="Song X."/>
            <person name="Zhang H."/>
            <person name="Dai N."/>
            <person name="Sheng W."/>
            <person name="Hou X."/>
            <person name="Wei L."/>
        </authorList>
    </citation>
    <scope>NUCLEOTIDE SEQUENCE</scope>
    <source>
        <strain evidence="3">G02</strain>
        <tissue evidence="3">Leaf</tissue>
    </source>
</reference>
<evidence type="ECO:0000259" key="2">
    <source>
        <dbReference type="Pfam" id="PF07727"/>
    </source>
</evidence>
<proteinExistence type="predicted"/>
<gene>
    <name evidence="3" type="ORF">Sradi_3016300</name>
</gene>
<comment type="caution">
    <text evidence="3">The sequence shown here is derived from an EMBL/GenBank/DDBJ whole genome shotgun (WGS) entry which is preliminary data.</text>
</comment>
<feature type="region of interest" description="Disordered" evidence="1">
    <location>
        <begin position="1"/>
        <end position="39"/>
    </location>
</feature>
<feature type="compositionally biased region" description="Low complexity" evidence="1">
    <location>
        <begin position="20"/>
        <end position="39"/>
    </location>
</feature>
<accession>A0AAW2S2A4</accession>
<dbReference type="InterPro" id="IPR013103">
    <property type="entry name" value="RVT_2"/>
</dbReference>
<sequence length="122" mass="13694">MSSRTSKQRKGMGAKDDGNSYPSTPNSSPSLLSSQSASSSSFEEVARSKAWCDAMDVEMNALEQNKTWDLVNLPKEKEVIGLKWIYKLKLKPDGSIQKYKVRLVARGYMQVKVLLLKKLSHL</sequence>
<name>A0AAW2S2A4_SESRA</name>
<reference evidence="3" key="2">
    <citation type="journal article" date="2024" name="Plant">
        <title>Genomic evolution and insights into agronomic trait innovations of Sesamum species.</title>
        <authorList>
            <person name="Miao H."/>
            <person name="Wang L."/>
            <person name="Qu L."/>
            <person name="Liu H."/>
            <person name="Sun Y."/>
            <person name="Le M."/>
            <person name="Wang Q."/>
            <person name="Wei S."/>
            <person name="Zheng Y."/>
            <person name="Lin W."/>
            <person name="Duan Y."/>
            <person name="Cao H."/>
            <person name="Xiong S."/>
            <person name="Wang X."/>
            <person name="Wei L."/>
            <person name="Li C."/>
            <person name="Ma Q."/>
            <person name="Ju M."/>
            <person name="Zhao R."/>
            <person name="Li G."/>
            <person name="Mu C."/>
            <person name="Tian Q."/>
            <person name="Mei H."/>
            <person name="Zhang T."/>
            <person name="Gao T."/>
            <person name="Zhang H."/>
        </authorList>
    </citation>
    <scope>NUCLEOTIDE SEQUENCE</scope>
    <source>
        <strain evidence="3">G02</strain>
    </source>
</reference>
<evidence type="ECO:0000256" key="1">
    <source>
        <dbReference type="SAM" id="MobiDB-lite"/>
    </source>
</evidence>
<dbReference type="Pfam" id="PF07727">
    <property type="entry name" value="RVT_2"/>
    <property type="match status" value="1"/>
</dbReference>
<organism evidence="3">
    <name type="scientific">Sesamum radiatum</name>
    <name type="common">Black benniseed</name>
    <dbReference type="NCBI Taxonomy" id="300843"/>
    <lineage>
        <taxon>Eukaryota</taxon>
        <taxon>Viridiplantae</taxon>
        <taxon>Streptophyta</taxon>
        <taxon>Embryophyta</taxon>
        <taxon>Tracheophyta</taxon>
        <taxon>Spermatophyta</taxon>
        <taxon>Magnoliopsida</taxon>
        <taxon>eudicotyledons</taxon>
        <taxon>Gunneridae</taxon>
        <taxon>Pentapetalae</taxon>
        <taxon>asterids</taxon>
        <taxon>lamiids</taxon>
        <taxon>Lamiales</taxon>
        <taxon>Pedaliaceae</taxon>
        <taxon>Sesamum</taxon>
    </lineage>
</organism>
<feature type="domain" description="Reverse transcriptase Ty1/copia-type" evidence="2">
    <location>
        <begin position="65"/>
        <end position="112"/>
    </location>
</feature>
<feature type="compositionally biased region" description="Basic residues" evidence="1">
    <location>
        <begin position="1"/>
        <end position="12"/>
    </location>
</feature>